<sequence>MPVSPFPAPLTLHSGVRARDAWPLDPGVIHLNHGSFGAVPTAVVTHQDALRRQADLSPVEWFPRIGERVRAARERTAPFVGARADDSVFVPNASAAATVVYNALQLEHDDEILVTDQGYGAITMGAQRLARRFGATVRTVELPLLASDDEVVQRFDDAFTPRTRLIVVDQITSPTARLLPTRRIAELAATRGVRTLVDGAHAPGLIADAAAVAGGDWWFGNLHKWPCAPRGSALLVTNASDRDELWPLIDSWAANEPYPVRFDTQGTIDATTYLSTPVAIDYIEGEFGWANARTAMSERADAGAEIIAEALRPYGDEDPLTPLPSAVPSMRLVRLPLGLGASREEADELRMQLLDETGVETAFTSFRGIGYFRLSAHLYTEASDFEAFVERCIPQILQRAGIRPAPSLVIP</sequence>
<evidence type="ECO:0000256" key="1">
    <source>
        <dbReference type="ARBA" id="ARBA00022898"/>
    </source>
</evidence>
<keyword evidence="4" id="KW-1185">Reference proteome</keyword>
<protein>
    <submittedName>
        <fullName evidence="3">Aminotransferase class V-fold PLP-dependent enzyme</fullName>
    </submittedName>
</protein>
<dbReference type="InterPro" id="IPR015422">
    <property type="entry name" value="PyrdxlP-dep_Trfase_small"/>
</dbReference>
<dbReference type="Gene3D" id="3.90.1150.10">
    <property type="entry name" value="Aspartate Aminotransferase, domain 1"/>
    <property type="match status" value="1"/>
</dbReference>
<proteinExistence type="predicted"/>
<dbReference type="InterPro" id="IPR000192">
    <property type="entry name" value="Aminotrans_V_dom"/>
</dbReference>
<reference evidence="3 4" key="1">
    <citation type="submission" date="2021-06" db="EMBL/GenBank/DDBJ databases">
        <title>Genome-based taxonomic framework of Microbacterium strains isolated from marine environment, the description of four new species and reclassification of four preexisting species.</title>
        <authorList>
            <person name="Lee S.D."/>
            <person name="Kim S.-M."/>
            <person name="Byeon Y.-S."/>
            <person name="Yang H.L."/>
            <person name="Kim I.S."/>
        </authorList>
    </citation>
    <scope>NUCLEOTIDE SEQUENCE [LARGE SCALE GENOMIC DNA]</scope>
    <source>
        <strain evidence="3 4">SSW1-49</strain>
    </source>
</reference>
<dbReference type="SUPFAM" id="SSF53383">
    <property type="entry name" value="PLP-dependent transferases"/>
    <property type="match status" value="1"/>
</dbReference>
<keyword evidence="1" id="KW-0663">Pyridoxal phosphate</keyword>
<dbReference type="Gene3D" id="3.40.640.10">
    <property type="entry name" value="Type I PLP-dependent aspartate aminotransferase-like (Major domain)"/>
    <property type="match status" value="1"/>
</dbReference>
<organism evidence="3 4">
    <name type="scientific">Microbacterium croceum</name>
    <dbReference type="NCBI Taxonomy" id="2851645"/>
    <lineage>
        <taxon>Bacteria</taxon>
        <taxon>Bacillati</taxon>
        <taxon>Actinomycetota</taxon>
        <taxon>Actinomycetes</taxon>
        <taxon>Micrococcales</taxon>
        <taxon>Microbacteriaceae</taxon>
        <taxon>Microbacterium</taxon>
    </lineage>
</organism>
<feature type="domain" description="Aminotransferase class V" evidence="2">
    <location>
        <begin position="66"/>
        <end position="239"/>
    </location>
</feature>
<comment type="caution">
    <text evidence="3">The sequence shown here is derived from an EMBL/GenBank/DDBJ whole genome shotgun (WGS) entry which is preliminary data.</text>
</comment>
<keyword evidence="3" id="KW-0032">Aminotransferase</keyword>
<dbReference type="InterPro" id="IPR015424">
    <property type="entry name" value="PyrdxlP-dep_Trfase"/>
</dbReference>
<dbReference type="PANTHER" id="PTHR43092:SF2">
    <property type="entry name" value="HERCYNYLCYSTEINE SULFOXIDE LYASE"/>
    <property type="match status" value="1"/>
</dbReference>
<name>A0ABT0F9B2_9MICO</name>
<evidence type="ECO:0000259" key="2">
    <source>
        <dbReference type="Pfam" id="PF00266"/>
    </source>
</evidence>
<accession>A0ABT0F9B2</accession>
<dbReference type="EMBL" id="JAHWXN010000001">
    <property type="protein sequence ID" value="MCK2034644.1"/>
    <property type="molecule type" value="Genomic_DNA"/>
</dbReference>
<evidence type="ECO:0000313" key="4">
    <source>
        <dbReference type="Proteomes" id="UP001300096"/>
    </source>
</evidence>
<dbReference type="RefSeq" id="WP_247628107.1">
    <property type="nucleotide sequence ID" value="NZ_JAHWXN010000001.1"/>
</dbReference>
<gene>
    <name evidence="3" type="ORF">KZC51_00720</name>
</gene>
<dbReference type="PANTHER" id="PTHR43092">
    <property type="entry name" value="L-CYSTEINE DESULFHYDRASE"/>
    <property type="match status" value="1"/>
</dbReference>
<dbReference type="Pfam" id="PF00266">
    <property type="entry name" value="Aminotran_5"/>
    <property type="match status" value="1"/>
</dbReference>
<dbReference type="GO" id="GO:0008483">
    <property type="term" value="F:transaminase activity"/>
    <property type="evidence" value="ECO:0007669"/>
    <property type="project" value="UniProtKB-KW"/>
</dbReference>
<dbReference type="Proteomes" id="UP001300096">
    <property type="component" value="Unassembled WGS sequence"/>
</dbReference>
<dbReference type="InterPro" id="IPR015421">
    <property type="entry name" value="PyrdxlP-dep_Trfase_major"/>
</dbReference>
<evidence type="ECO:0000313" key="3">
    <source>
        <dbReference type="EMBL" id="MCK2034644.1"/>
    </source>
</evidence>
<keyword evidence="3" id="KW-0808">Transferase</keyword>